<dbReference type="AlphaFoldDB" id="A0A0V1G3R5"/>
<protein>
    <submittedName>
        <fullName evidence="1">Uncharacterized protein</fullName>
    </submittedName>
</protein>
<name>A0A0V1G3R5_TRIPS</name>
<sequence>MSWASTRVTELILRWSTQNRREPSFFQTSTTGEHQGPKAGSFSLVCIIFQINQFTVSRLDGGRRRGGNLTGCAPPVSMRGWLRFIRLTSAAPHEMTFSIRILEPSVMVNFLACQSISLMYWLRKFIPRITGTTRLFTTATDGAYGSYHVFSTGGLLPDWEWHQENNHLTVQQERDLQTIKPTNDGRRVSSLEFRYHQEKAFPGSAIRMTWRPDSDP</sequence>
<keyword evidence="2" id="KW-1185">Reference proteome</keyword>
<comment type="caution">
    <text evidence="1">The sequence shown here is derived from an EMBL/GenBank/DDBJ whole genome shotgun (WGS) entry which is preliminary data.</text>
</comment>
<evidence type="ECO:0000313" key="2">
    <source>
        <dbReference type="Proteomes" id="UP000054995"/>
    </source>
</evidence>
<organism evidence="1 2">
    <name type="scientific">Trichinella pseudospiralis</name>
    <name type="common">Parasitic roundworm</name>
    <dbReference type="NCBI Taxonomy" id="6337"/>
    <lineage>
        <taxon>Eukaryota</taxon>
        <taxon>Metazoa</taxon>
        <taxon>Ecdysozoa</taxon>
        <taxon>Nematoda</taxon>
        <taxon>Enoplea</taxon>
        <taxon>Dorylaimia</taxon>
        <taxon>Trichinellida</taxon>
        <taxon>Trichinellidae</taxon>
        <taxon>Trichinella</taxon>
    </lineage>
</organism>
<proteinExistence type="predicted"/>
<evidence type="ECO:0000313" key="1">
    <source>
        <dbReference type="EMBL" id="KRY92115.1"/>
    </source>
</evidence>
<gene>
    <name evidence="1" type="ORF">T4D_16273</name>
</gene>
<dbReference type="EMBL" id="JYDT01000008">
    <property type="protein sequence ID" value="KRY92115.1"/>
    <property type="molecule type" value="Genomic_DNA"/>
</dbReference>
<accession>A0A0V1G3R5</accession>
<dbReference type="Proteomes" id="UP000054995">
    <property type="component" value="Unassembled WGS sequence"/>
</dbReference>
<reference evidence="1 2" key="1">
    <citation type="submission" date="2015-01" db="EMBL/GenBank/DDBJ databases">
        <title>Evolution of Trichinella species and genotypes.</title>
        <authorList>
            <person name="Korhonen P.K."/>
            <person name="Edoardo P."/>
            <person name="Giuseppe L.R."/>
            <person name="Gasser R.B."/>
        </authorList>
    </citation>
    <scope>NUCLEOTIDE SEQUENCE [LARGE SCALE GENOMIC DNA]</scope>
    <source>
        <strain evidence="1">ISS470</strain>
    </source>
</reference>